<evidence type="ECO:0000313" key="2">
    <source>
        <dbReference type="Proteomes" id="UP001163823"/>
    </source>
</evidence>
<evidence type="ECO:0000313" key="1">
    <source>
        <dbReference type="EMBL" id="KAJ7959932.1"/>
    </source>
</evidence>
<dbReference type="AlphaFoldDB" id="A0AAD7LL34"/>
<organism evidence="1 2">
    <name type="scientific">Quillaja saponaria</name>
    <name type="common">Soap bark tree</name>
    <dbReference type="NCBI Taxonomy" id="32244"/>
    <lineage>
        <taxon>Eukaryota</taxon>
        <taxon>Viridiplantae</taxon>
        <taxon>Streptophyta</taxon>
        <taxon>Embryophyta</taxon>
        <taxon>Tracheophyta</taxon>
        <taxon>Spermatophyta</taxon>
        <taxon>Magnoliopsida</taxon>
        <taxon>eudicotyledons</taxon>
        <taxon>Gunneridae</taxon>
        <taxon>Pentapetalae</taxon>
        <taxon>rosids</taxon>
        <taxon>fabids</taxon>
        <taxon>Fabales</taxon>
        <taxon>Quillajaceae</taxon>
        <taxon>Quillaja</taxon>
    </lineage>
</organism>
<name>A0AAD7LL34_QUISA</name>
<dbReference type="Proteomes" id="UP001163823">
    <property type="component" value="Chromosome 8"/>
</dbReference>
<reference evidence="1" key="1">
    <citation type="journal article" date="2023" name="Science">
        <title>Elucidation of the pathway for biosynthesis of saponin adjuvants from the soapbark tree.</title>
        <authorList>
            <person name="Reed J."/>
            <person name="Orme A."/>
            <person name="El-Demerdash A."/>
            <person name="Owen C."/>
            <person name="Martin L.B.B."/>
            <person name="Misra R.C."/>
            <person name="Kikuchi S."/>
            <person name="Rejzek M."/>
            <person name="Martin A.C."/>
            <person name="Harkess A."/>
            <person name="Leebens-Mack J."/>
            <person name="Louveau T."/>
            <person name="Stephenson M.J."/>
            <person name="Osbourn A."/>
        </authorList>
    </citation>
    <scope>NUCLEOTIDE SEQUENCE</scope>
    <source>
        <strain evidence="1">S10</strain>
    </source>
</reference>
<dbReference type="KEGG" id="qsa:O6P43_020445"/>
<proteinExistence type="predicted"/>
<accession>A0AAD7LL34</accession>
<keyword evidence="2" id="KW-1185">Reference proteome</keyword>
<protein>
    <submittedName>
        <fullName evidence="1">Uncharacterized protein</fullName>
    </submittedName>
</protein>
<comment type="caution">
    <text evidence="1">The sequence shown here is derived from an EMBL/GenBank/DDBJ whole genome shotgun (WGS) entry which is preliminary data.</text>
</comment>
<dbReference type="EMBL" id="JARAOO010000008">
    <property type="protein sequence ID" value="KAJ7959932.1"/>
    <property type="molecule type" value="Genomic_DNA"/>
</dbReference>
<sequence length="91" mass="10352">MIYDHGSHIYANGWVGYPVWLKERNLSLDLSKAKWPVEEETEEEERLAKMLAEAKSTMGKGSWEEYEGATDREVETIELDADTVVDGDGMN</sequence>
<gene>
    <name evidence="1" type="ORF">O6P43_020445</name>
</gene>